<dbReference type="AlphaFoldDB" id="A0A7J5BFQ7"/>
<dbReference type="Pfam" id="PF13577">
    <property type="entry name" value="SnoaL_4"/>
    <property type="match status" value="1"/>
</dbReference>
<comment type="caution">
    <text evidence="2">The sequence shown here is derived from an EMBL/GenBank/DDBJ whole genome shotgun (WGS) entry which is preliminary data.</text>
</comment>
<protein>
    <submittedName>
        <fullName evidence="2">Nuclear transport factor 2 family protein</fullName>
    </submittedName>
</protein>
<evidence type="ECO:0000313" key="3">
    <source>
        <dbReference type="Proteomes" id="UP000433493"/>
    </source>
</evidence>
<dbReference type="OrthoDB" id="1492465at2"/>
<dbReference type="EMBL" id="WBKB01000001">
    <property type="protein sequence ID" value="KAB1645111.1"/>
    <property type="molecule type" value="Genomic_DNA"/>
</dbReference>
<reference evidence="2 3" key="1">
    <citation type="submission" date="2019-09" db="EMBL/GenBank/DDBJ databases">
        <title>Phylogeny of genus Pseudoclavibacter and closely related genus.</title>
        <authorList>
            <person name="Li Y."/>
        </authorList>
    </citation>
    <scope>NUCLEOTIDE SEQUENCE [LARGE SCALE GENOMIC DNA]</scope>
    <source>
        <strain evidence="2 3">KCTC 13959</strain>
    </source>
</reference>
<dbReference type="Gene3D" id="3.10.450.50">
    <property type="match status" value="1"/>
</dbReference>
<sequence>MRAPQRALSLFPISQNYSPNKYFNEEIRTMTAITAQETDLLEEAKIRRLNYEYANAIDNSRVEDVVNSFTEDGVFDMQSLGAPAAFEGAEGLRAAFTGMVESMAGCLHMMMNHLIEVAGDRATGTVYCDAYTLQPDGERVQMLVFYTDQYVKQDGEWKFAERIVKPLLAGAKN</sequence>
<dbReference type="Proteomes" id="UP000433493">
    <property type="component" value="Unassembled WGS sequence"/>
</dbReference>
<keyword evidence="3" id="KW-1185">Reference proteome</keyword>
<gene>
    <name evidence="2" type="ORF">F8O05_02315</name>
</gene>
<accession>A0A7J5BFQ7</accession>
<organism evidence="2 3">
    <name type="scientific">Gulosibacter chungangensis</name>
    <dbReference type="NCBI Taxonomy" id="979746"/>
    <lineage>
        <taxon>Bacteria</taxon>
        <taxon>Bacillati</taxon>
        <taxon>Actinomycetota</taxon>
        <taxon>Actinomycetes</taxon>
        <taxon>Micrococcales</taxon>
        <taxon>Microbacteriaceae</taxon>
        <taxon>Gulosibacter</taxon>
    </lineage>
</organism>
<evidence type="ECO:0000313" key="2">
    <source>
        <dbReference type="EMBL" id="KAB1645111.1"/>
    </source>
</evidence>
<proteinExistence type="predicted"/>
<evidence type="ECO:0000259" key="1">
    <source>
        <dbReference type="Pfam" id="PF13577"/>
    </source>
</evidence>
<dbReference type="SUPFAM" id="SSF54427">
    <property type="entry name" value="NTF2-like"/>
    <property type="match status" value="1"/>
</dbReference>
<dbReference type="InterPro" id="IPR032710">
    <property type="entry name" value="NTF2-like_dom_sf"/>
</dbReference>
<name>A0A7J5BFQ7_9MICO</name>
<feature type="domain" description="SnoaL-like" evidence="1">
    <location>
        <begin position="39"/>
        <end position="162"/>
    </location>
</feature>
<dbReference type="InterPro" id="IPR037401">
    <property type="entry name" value="SnoaL-like"/>
</dbReference>
<dbReference type="CDD" id="cd00531">
    <property type="entry name" value="NTF2_like"/>
    <property type="match status" value="1"/>
</dbReference>